<dbReference type="NCBIfam" id="TIGR00229">
    <property type="entry name" value="sensory_box"/>
    <property type="match status" value="2"/>
</dbReference>
<dbReference type="InterPro" id="IPR000014">
    <property type="entry name" value="PAS"/>
</dbReference>
<evidence type="ECO:0000259" key="16">
    <source>
        <dbReference type="PROSITE" id="PS50123"/>
    </source>
</evidence>
<dbReference type="Gene3D" id="3.40.50.2300">
    <property type="match status" value="1"/>
</dbReference>
<dbReference type="CDD" id="cd00082">
    <property type="entry name" value="HisKA"/>
    <property type="match status" value="1"/>
</dbReference>
<evidence type="ECO:0000259" key="13">
    <source>
        <dbReference type="PROSITE" id="PS50112"/>
    </source>
</evidence>
<dbReference type="SUPFAM" id="SSF55781">
    <property type="entry name" value="GAF domain-like"/>
    <property type="match status" value="1"/>
</dbReference>
<evidence type="ECO:0000259" key="12">
    <source>
        <dbReference type="PROSITE" id="PS50110"/>
    </source>
</evidence>
<dbReference type="Proteomes" id="UP000621799">
    <property type="component" value="Unassembled WGS sequence"/>
</dbReference>
<dbReference type="Gene3D" id="3.30.565.10">
    <property type="entry name" value="Histidine kinase-like ATPase, C-terminal domain"/>
    <property type="match status" value="1"/>
</dbReference>
<comment type="similarity">
    <text evidence="2">In the N-terminal section; belongs to the phytochrome family.</text>
</comment>
<dbReference type="PANTHER" id="PTHR24422:SF27">
    <property type="entry name" value="PROTEIN-GLUTAMATE O-METHYLTRANSFERASE"/>
    <property type="match status" value="1"/>
</dbReference>
<dbReference type="FunFam" id="3.30.450.20:FF:000099">
    <property type="entry name" value="Sensory box sensor histidine kinase"/>
    <property type="match status" value="1"/>
</dbReference>
<dbReference type="Gene3D" id="3.40.50.180">
    <property type="entry name" value="Methylesterase CheB, C-terminal domain"/>
    <property type="match status" value="1"/>
</dbReference>
<keyword evidence="8" id="KW-0145">Chemotaxis</keyword>
<dbReference type="GO" id="GO:0008984">
    <property type="term" value="F:protein-glutamate methylesterase activity"/>
    <property type="evidence" value="ECO:0007669"/>
    <property type="project" value="InterPro"/>
</dbReference>
<dbReference type="InterPro" id="IPR050903">
    <property type="entry name" value="Bact_Chemotaxis_MeTrfase"/>
</dbReference>
<dbReference type="SMART" id="SM00091">
    <property type="entry name" value="PAS"/>
    <property type="match status" value="4"/>
</dbReference>
<keyword evidence="5" id="KW-0808">Transferase</keyword>
<dbReference type="InterPro" id="IPR000780">
    <property type="entry name" value="CheR_MeTrfase"/>
</dbReference>
<feature type="active site" evidence="8">
    <location>
        <position position="55"/>
    </location>
</feature>
<feature type="active site" evidence="8">
    <location>
        <position position="150"/>
    </location>
</feature>
<feature type="domain" description="PAC" evidence="14">
    <location>
        <begin position="799"/>
        <end position="850"/>
    </location>
</feature>
<dbReference type="PROSITE" id="PS50113">
    <property type="entry name" value="PAC"/>
    <property type="match status" value="4"/>
</dbReference>
<dbReference type="SMART" id="SM00086">
    <property type="entry name" value="PAC"/>
    <property type="match status" value="4"/>
</dbReference>
<feature type="domain" description="Response regulatory" evidence="12">
    <location>
        <begin position="1718"/>
        <end position="1834"/>
    </location>
</feature>
<evidence type="ECO:0000256" key="9">
    <source>
        <dbReference type="PROSITE-ProRule" id="PRU00169"/>
    </source>
</evidence>
<dbReference type="PRINTS" id="PR00996">
    <property type="entry name" value="CHERMTFRASE"/>
</dbReference>
<keyword evidence="10" id="KW-0175">Coiled coil</keyword>
<keyword evidence="8" id="KW-0378">Hydrolase</keyword>
<dbReference type="SMART" id="SM00388">
    <property type="entry name" value="HisKA"/>
    <property type="match status" value="1"/>
</dbReference>
<dbReference type="CDD" id="cd16434">
    <property type="entry name" value="CheB-CheR_fusion"/>
    <property type="match status" value="1"/>
</dbReference>
<dbReference type="Gene3D" id="1.10.287.130">
    <property type="match status" value="1"/>
</dbReference>
<accession>A0A928VZR4</accession>
<dbReference type="SUPFAM" id="SSF53335">
    <property type="entry name" value="S-adenosyl-L-methionine-dependent methyltransferases"/>
    <property type="match status" value="1"/>
</dbReference>
<name>A0A928VZR4_9CYAN</name>
<comment type="catalytic activity">
    <reaction evidence="1">
        <text>ATP + protein L-histidine = ADP + protein N-phospho-L-histidine.</text>
        <dbReference type="EC" id="2.7.13.3"/>
    </reaction>
</comment>
<feature type="coiled-coil region" evidence="10">
    <location>
        <begin position="977"/>
        <end position="1015"/>
    </location>
</feature>
<dbReference type="PROSITE" id="PS50109">
    <property type="entry name" value="HIS_KIN"/>
    <property type="match status" value="1"/>
</dbReference>
<comment type="caution">
    <text evidence="17">The sequence shown here is derived from an EMBL/GenBank/DDBJ whole genome shotgun (WGS) entry which is preliminary data.</text>
</comment>
<dbReference type="SUPFAM" id="SSF47757">
    <property type="entry name" value="Chemotaxis receptor methyltransferase CheR, N-terminal domain"/>
    <property type="match status" value="1"/>
</dbReference>
<dbReference type="InterPro" id="IPR036097">
    <property type="entry name" value="HisK_dim/P_sf"/>
</dbReference>
<dbReference type="EC" id="2.7.13.3" evidence="3"/>
<dbReference type="InterPro" id="IPR029016">
    <property type="entry name" value="GAF-like_dom_sf"/>
</dbReference>
<dbReference type="Pfam" id="PF00512">
    <property type="entry name" value="HisKA"/>
    <property type="match status" value="1"/>
</dbReference>
<dbReference type="Gene3D" id="2.10.70.100">
    <property type="match status" value="1"/>
</dbReference>
<keyword evidence="6" id="KW-0418">Kinase</keyword>
<dbReference type="PANTHER" id="PTHR24422">
    <property type="entry name" value="CHEMOTAXIS PROTEIN METHYLTRANSFERASE"/>
    <property type="match status" value="1"/>
</dbReference>
<dbReference type="PROSITE" id="PS50112">
    <property type="entry name" value="PAS"/>
    <property type="match status" value="2"/>
</dbReference>
<feature type="coiled-coil region" evidence="10">
    <location>
        <begin position="649"/>
        <end position="736"/>
    </location>
</feature>
<dbReference type="InterPro" id="IPR036890">
    <property type="entry name" value="HATPase_C_sf"/>
</dbReference>
<keyword evidence="18" id="KW-1185">Reference proteome</keyword>
<sequence length="1933" mass="219763">MADCTSNKPRSLRPDSHPNFFVVGIGASAGGLKALEEFFENMTVDSGAAFVVIQHLSPDFKSLMNELLGRHTRMAIHPVTDGMTLEKNSVYLIPPGKNLVLEGQQLYLRDRNLSSNRSQPNFPIDLFFKTLAREQTDCAIGIVLSGTGSDGTRGLQTIHEAGGITLVQDPTTAEFDGMPNSAIAAGLIDRVLPPSQLAQLVCQVVDSSVDRQDLTDSTNFSIDAPKIKQIAQILAQFEDTDFSYYKHSTLSRRIFRRCLIVRSDLNNYINLLQDSPEERKTLRNDLLIGVTRFFRDKSAWRFLKEEVLPKLLERVKPSEELRFWVSACSSGEEAYSLAMVVDEAVQGSSKPLSFKIFATDLDRVALEKADRGIYPEAIAYDVGEERLARYFTRRDGALQVARKLREKLIFAHHNLTKDAAFTRMHLVTCRNVLIYMQSDLQQQVLRNLHFSLQPQGILFLGESETLGGLDEEFNTLHKKWKLYGKRRDVRLSLPSKTLDAFPKTLPLVQSGESRRSRFEPILEETLRQLALDRNATYLLVDRDDRLLHVFGNSADIFKLPDGRVTQDVTRMVVPALKFPLRTAFHRAKQERRPVRFAGIELGEDENPRRVNLKVTYQETKKMVGDFAIVAVEPDDRPVASPTIEPFEADTETQRELAELEYELQQTRENLQATIEELESTNEEQQATNEELIASNEELQSTNEELHSVNEELYTVNAEYQSKIQELTELNDDMDNVLSSTEIGVIFLDRHLNIRKFTTAATAAINLVGTDIGRPLAHLAHNTDARDLLGFLEEALETERPAECEVTHNENHRHLLMRVHPYRQEDGQTDGVVLTFIDIDRLKKAEMALLEANVALQQNKERLNLALGAIHIGTWLWEPMGDRLIWDRRMDRLYGIELEARPQNLNAWLQFIHADDRDRVGRQMRQMPDRQYPTRTIEFRILLPDGTLRFISLRAKAYWNERQAFSHLTGVNLDITDSRQAADALRESEARLRQLNEQLEERVEERTTTLANFSANLKKLHRITTTHYDSIEALFSDYLKTGCEILGLSTGAIGVLDGSTYTLQAVVPETQELQVGMQFARGAHPCTPVLESGETLADDSSDNHLQEYAIYDNRSVSSFIGTPIWLDDRLYGTLEFFCDRSERRGFALYEKEIIELMARGIATEIAANAAQIDRQRANLALQESVERFRVTFEQAAVGLAHVAPDGPWLRVNQKICDIVGYTREELLEKTFQEITHPDDLEVDLSYVEQLLCNRIASYTLEKRYIHKNGMNVWINLTVSLVRDSTGKPKYFIAAIEDIGDRKRFEASLRESEERFRTLADSAPVLIWVSDTQQGHTFVNQMWLSFTGRSLETELGDDWTQGIHPEDLEFYKDTYTACFEGRQPFQMEYRLRRYDGEYRWLLDMGTPRFTGDGNFVGYIGCCTDVTEMQRTREALWRWNLELEGRVEKRTEELARAKEAAEIATQSKSAFIAHMSHELRTPLNGILGFTQILQKDTALTTGQKKGVNVIHQCGAHLLMLINDILYLSKIEAGKLKLAVEDFYFRSFLDNLVEIFRVRATDKGISFTFQAQTNLPMAVRGDETRLRQVLLNLLSNAVKFTQKGGVQFEVGYVKSQTSGDRKICFTIEDTGIGIPSARLADIFLPFQQLTDIQNKSEGTGLGLTISQNIIRQLGGEIQVSSTPGRGSRFWFEVDLPEIEIDRPDLSGEPQRRITGFVGDTLTILVVDDKDENREVLRSWLQPLGFTLIEARNGGEAWEKAIAHLPDLILLDLVMPVLDGFEVARRIRKEPTIKDVPIVANSASILAEDRAGCYDAGCDAFLIKPIVLERLLNLLQEQLGLEWVYEDIPLPALTDDKLRSMERSEDESLPVTSPPPETLEQLLELTRQGDIRGILQQAELLVQTEEQWIPFANRVGQLAESFQEVKLREWLEELLTGD</sequence>
<dbReference type="FunFam" id="3.30.565.10:FF:000010">
    <property type="entry name" value="Sensor histidine kinase RcsC"/>
    <property type="match status" value="1"/>
</dbReference>
<dbReference type="PROSITE" id="PS50122">
    <property type="entry name" value="CHEB"/>
    <property type="match status" value="1"/>
</dbReference>
<dbReference type="InterPro" id="IPR029063">
    <property type="entry name" value="SAM-dependent_MTases_sf"/>
</dbReference>
<dbReference type="SMART" id="SM00387">
    <property type="entry name" value="HATPase_c"/>
    <property type="match status" value="1"/>
</dbReference>
<dbReference type="SUPFAM" id="SSF55874">
    <property type="entry name" value="ATPase domain of HSP90 chaperone/DNA topoisomerase II/histidine kinase"/>
    <property type="match status" value="1"/>
</dbReference>
<dbReference type="InterPro" id="IPR013655">
    <property type="entry name" value="PAS_fold_3"/>
</dbReference>
<feature type="domain" description="PAS" evidence="13">
    <location>
        <begin position="1310"/>
        <end position="1380"/>
    </location>
</feature>
<dbReference type="CDD" id="cd00130">
    <property type="entry name" value="PAS"/>
    <property type="match status" value="3"/>
</dbReference>
<dbReference type="RefSeq" id="WP_264321526.1">
    <property type="nucleotide sequence ID" value="NZ_JADEXN010000178.1"/>
</dbReference>
<dbReference type="Pfam" id="PF02518">
    <property type="entry name" value="HATPase_c"/>
    <property type="match status" value="1"/>
</dbReference>
<dbReference type="Pfam" id="PF13596">
    <property type="entry name" value="PAS_10"/>
    <property type="match status" value="1"/>
</dbReference>
<evidence type="ECO:0000313" key="18">
    <source>
        <dbReference type="Proteomes" id="UP000621799"/>
    </source>
</evidence>
<dbReference type="GO" id="GO:0006935">
    <property type="term" value="P:chemotaxis"/>
    <property type="evidence" value="ECO:0007669"/>
    <property type="project" value="UniProtKB-UniRule"/>
</dbReference>
<dbReference type="CDD" id="cd16922">
    <property type="entry name" value="HATPase_EvgS-ArcB-TorS-like"/>
    <property type="match status" value="1"/>
</dbReference>
<feature type="active site" evidence="8">
    <location>
        <position position="28"/>
    </location>
</feature>
<dbReference type="GO" id="GO:0000156">
    <property type="term" value="F:phosphorelay response regulator activity"/>
    <property type="evidence" value="ECO:0007669"/>
    <property type="project" value="InterPro"/>
</dbReference>
<evidence type="ECO:0000256" key="3">
    <source>
        <dbReference type="ARBA" id="ARBA00012438"/>
    </source>
</evidence>
<evidence type="ECO:0000256" key="6">
    <source>
        <dbReference type="ARBA" id="ARBA00022777"/>
    </source>
</evidence>
<evidence type="ECO:0000256" key="7">
    <source>
        <dbReference type="ARBA" id="ARBA00074306"/>
    </source>
</evidence>
<dbReference type="InterPro" id="IPR011006">
    <property type="entry name" value="CheY-like_superfamily"/>
</dbReference>
<dbReference type="InterPro" id="IPR005467">
    <property type="entry name" value="His_kinase_dom"/>
</dbReference>
<dbReference type="SMART" id="SM00448">
    <property type="entry name" value="REC"/>
    <property type="match status" value="1"/>
</dbReference>
<gene>
    <name evidence="17" type="ORF">IQ235_11020</name>
</gene>
<dbReference type="Pfam" id="PF01339">
    <property type="entry name" value="CheB_methylest"/>
    <property type="match status" value="1"/>
</dbReference>
<dbReference type="Pfam" id="PF08447">
    <property type="entry name" value="PAS_3"/>
    <property type="match status" value="3"/>
</dbReference>
<evidence type="ECO:0000256" key="4">
    <source>
        <dbReference type="ARBA" id="ARBA00022553"/>
    </source>
</evidence>
<keyword evidence="4 9" id="KW-0597">Phosphoprotein</keyword>
<evidence type="ECO:0000313" key="17">
    <source>
        <dbReference type="EMBL" id="MBE9041311.1"/>
    </source>
</evidence>
<feature type="modified residue" description="4-aspartylphosphate" evidence="9">
    <location>
        <position position="1767"/>
    </location>
</feature>
<dbReference type="CDD" id="cd17546">
    <property type="entry name" value="REC_hyHK_CKI1_RcsC-like"/>
    <property type="match status" value="1"/>
</dbReference>
<dbReference type="SUPFAM" id="SSF52172">
    <property type="entry name" value="CheY-like"/>
    <property type="match status" value="1"/>
</dbReference>
<dbReference type="InterPro" id="IPR003594">
    <property type="entry name" value="HATPase_dom"/>
</dbReference>
<dbReference type="Pfam" id="PF01590">
    <property type="entry name" value="GAF"/>
    <property type="match status" value="1"/>
</dbReference>
<dbReference type="InterPro" id="IPR001789">
    <property type="entry name" value="Sig_transdc_resp-reg_receiver"/>
</dbReference>
<dbReference type="SMART" id="SM00138">
    <property type="entry name" value="MeTrc"/>
    <property type="match status" value="1"/>
</dbReference>
<evidence type="ECO:0000256" key="1">
    <source>
        <dbReference type="ARBA" id="ARBA00000085"/>
    </source>
</evidence>
<evidence type="ECO:0000259" key="14">
    <source>
        <dbReference type="PROSITE" id="PS50113"/>
    </source>
</evidence>
<dbReference type="InterPro" id="IPR003018">
    <property type="entry name" value="GAF"/>
</dbReference>
<dbReference type="InterPro" id="IPR001610">
    <property type="entry name" value="PAC"/>
</dbReference>
<feature type="domain" description="CheB-type methylesterase" evidence="15">
    <location>
        <begin position="16"/>
        <end position="208"/>
    </location>
</feature>
<dbReference type="Gene3D" id="3.30.450.20">
    <property type="entry name" value="PAS domain"/>
    <property type="match status" value="4"/>
</dbReference>
<dbReference type="SUPFAM" id="SSF47384">
    <property type="entry name" value="Homodimeric domain of signal transducing histidine kinase"/>
    <property type="match status" value="1"/>
</dbReference>
<evidence type="ECO:0000256" key="10">
    <source>
        <dbReference type="SAM" id="Coils"/>
    </source>
</evidence>
<organism evidence="17 18">
    <name type="scientific">Zarconia navalis LEGE 11467</name>
    <dbReference type="NCBI Taxonomy" id="1828826"/>
    <lineage>
        <taxon>Bacteria</taxon>
        <taxon>Bacillati</taxon>
        <taxon>Cyanobacteriota</taxon>
        <taxon>Cyanophyceae</taxon>
        <taxon>Oscillatoriophycideae</taxon>
        <taxon>Oscillatoriales</taxon>
        <taxon>Oscillatoriales incertae sedis</taxon>
        <taxon>Zarconia</taxon>
        <taxon>Zarconia navalis</taxon>
    </lineage>
</organism>
<evidence type="ECO:0000259" key="15">
    <source>
        <dbReference type="PROSITE" id="PS50122"/>
    </source>
</evidence>
<reference evidence="17" key="1">
    <citation type="submission" date="2020-10" db="EMBL/GenBank/DDBJ databases">
        <authorList>
            <person name="Castelo-Branco R."/>
            <person name="Eusebio N."/>
            <person name="Adriana R."/>
            <person name="Vieira A."/>
            <person name="Brugerolle De Fraissinette N."/>
            <person name="Rezende De Castro R."/>
            <person name="Schneider M.P."/>
            <person name="Vasconcelos V."/>
            <person name="Leao P.N."/>
        </authorList>
    </citation>
    <scope>NUCLEOTIDE SEQUENCE</scope>
    <source>
        <strain evidence="17">LEGE 11467</strain>
    </source>
</reference>
<feature type="domain" description="PAC" evidence="14">
    <location>
        <begin position="1383"/>
        <end position="1435"/>
    </location>
</feature>
<dbReference type="PROSITE" id="PS50123">
    <property type="entry name" value="CHER"/>
    <property type="match status" value="1"/>
</dbReference>
<evidence type="ECO:0000256" key="5">
    <source>
        <dbReference type="ARBA" id="ARBA00022679"/>
    </source>
</evidence>
<evidence type="ECO:0000256" key="2">
    <source>
        <dbReference type="ARBA" id="ARBA00006402"/>
    </source>
</evidence>
<dbReference type="InterPro" id="IPR022642">
    <property type="entry name" value="CheR_C"/>
</dbReference>
<dbReference type="Pfam" id="PF00072">
    <property type="entry name" value="Response_reg"/>
    <property type="match status" value="1"/>
</dbReference>
<feature type="domain" description="PAS" evidence="13">
    <location>
        <begin position="1183"/>
        <end position="1253"/>
    </location>
</feature>
<dbReference type="Pfam" id="PF01739">
    <property type="entry name" value="CheR"/>
    <property type="match status" value="1"/>
</dbReference>
<feature type="domain" description="PAC" evidence="14">
    <location>
        <begin position="934"/>
        <end position="986"/>
    </location>
</feature>
<dbReference type="InterPro" id="IPR035965">
    <property type="entry name" value="PAS-like_dom_sf"/>
</dbReference>
<proteinExistence type="inferred from homology"/>
<dbReference type="PROSITE" id="PS50110">
    <property type="entry name" value="RESPONSE_REGULATORY"/>
    <property type="match status" value="1"/>
</dbReference>
<protein>
    <recommendedName>
        <fullName evidence="7">Circadian input-output histidine kinase CikA</fullName>
        <ecNumber evidence="3">2.7.13.3</ecNumber>
    </recommendedName>
</protein>
<dbReference type="GO" id="GO:0008757">
    <property type="term" value="F:S-adenosylmethionine-dependent methyltransferase activity"/>
    <property type="evidence" value="ECO:0007669"/>
    <property type="project" value="InterPro"/>
</dbReference>
<evidence type="ECO:0000259" key="11">
    <source>
        <dbReference type="PROSITE" id="PS50109"/>
    </source>
</evidence>
<dbReference type="SUPFAM" id="SSF52738">
    <property type="entry name" value="Methylesterase CheB, C-terminal domain"/>
    <property type="match status" value="1"/>
</dbReference>
<dbReference type="GO" id="GO:0005737">
    <property type="term" value="C:cytoplasm"/>
    <property type="evidence" value="ECO:0007669"/>
    <property type="project" value="InterPro"/>
</dbReference>
<dbReference type="GO" id="GO:0000155">
    <property type="term" value="F:phosphorelay sensor kinase activity"/>
    <property type="evidence" value="ECO:0007669"/>
    <property type="project" value="InterPro"/>
</dbReference>
<feature type="domain" description="Histidine kinase" evidence="11">
    <location>
        <begin position="1471"/>
        <end position="1693"/>
    </location>
</feature>
<evidence type="ECO:0000256" key="8">
    <source>
        <dbReference type="PROSITE-ProRule" id="PRU00050"/>
    </source>
</evidence>
<dbReference type="Gene3D" id="3.30.450.40">
    <property type="match status" value="1"/>
</dbReference>
<dbReference type="SUPFAM" id="SSF55785">
    <property type="entry name" value="PYP-like sensor domain (PAS domain)"/>
    <property type="match status" value="4"/>
</dbReference>
<feature type="domain" description="PAC" evidence="14">
    <location>
        <begin position="1257"/>
        <end position="1309"/>
    </location>
</feature>
<dbReference type="InterPro" id="IPR035909">
    <property type="entry name" value="CheB_C"/>
</dbReference>
<dbReference type="EMBL" id="JADEXN010000178">
    <property type="protein sequence ID" value="MBE9041311.1"/>
    <property type="molecule type" value="Genomic_DNA"/>
</dbReference>
<dbReference type="InterPro" id="IPR000673">
    <property type="entry name" value="Sig_transdc_resp-reg_Me-estase"/>
</dbReference>
<dbReference type="Gene3D" id="3.40.50.150">
    <property type="entry name" value="Vaccinia Virus protein VP39"/>
    <property type="match status" value="1"/>
</dbReference>
<dbReference type="InterPro" id="IPR003661">
    <property type="entry name" value="HisK_dim/P_dom"/>
</dbReference>
<feature type="domain" description="CheR-type methyltransferase" evidence="16">
    <location>
        <begin position="215"/>
        <end position="475"/>
    </location>
</feature>
<dbReference type="InterPro" id="IPR000700">
    <property type="entry name" value="PAS-assoc_C"/>
</dbReference>